<accession>A0A9P8AP56</accession>
<sequence>MALVSLSHGSRMPEHVIFITHSLLRGLPIKIYCIIQYKEELPVSESPLQRDPVRTKAKSRLANSAIRLVKQHNLLISTATPTRAARKHNGKRAGRFNPGNSTHGLLPSLIMRLAFAVKSILPAGLENNQGWSSDLGEHSVPSDRTSVSSSYQGCCIRFLPPIVQVYSGELQCLNPVTSTSFEPDQIPFTLIRYIFTSIYCPSSLGHQACSYSSMSTTFIPSESLTYVQRRLNLHVNGKLALWNLCVNITFCGCSALLLYSLAGFDGGTVLEGGSVDGRNVFGPVVKSADSPRTISKTAQAQNIYTDVGSAMEGIPTFTPTAPVPEAVLIHCTTSTTIYISLIWISPSVQIACR</sequence>
<dbReference type="RefSeq" id="XP_043036483.1">
    <property type="nucleotide sequence ID" value="XM_043179417.1"/>
</dbReference>
<organism evidence="1 2">
    <name type="scientific">Guyanagaster necrorhizus</name>
    <dbReference type="NCBI Taxonomy" id="856835"/>
    <lineage>
        <taxon>Eukaryota</taxon>
        <taxon>Fungi</taxon>
        <taxon>Dikarya</taxon>
        <taxon>Basidiomycota</taxon>
        <taxon>Agaricomycotina</taxon>
        <taxon>Agaricomycetes</taxon>
        <taxon>Agaricomycetidae</taxon>
        <taxon>Agaricales</taxon>
        <taxon>Marasmiineae</taxon>
        <taxon>Physalacriaceae</taxon>
        <taxon>Guyanagaster</taxon>
    </lineage>
</organism>
<evidence type="ECO:0000313" key="2">
    <source>
        <dbReference type="Proteomes" id="UP000812287"/>
    </source>
</evidence>
<feature type="non-terminal residue" evidence="1">
    <location>
        <position position="353"/>
    </location>
</feature>
<keyword evidence="2" id="KW-1185">Reference proteome</keyword>
<proteinExistence type="predicted"/>
<reference evidence="1" key="1">
    <citation type="submission" date="2020-11" db="EMBL/GenBank/DDBJ databases">
        <title>Adaptations for nitrogen fixation in a non-lichenized fungal sporocarp promotes dispersal by wood-feeding termites.</title>
        <authorList>
            <consortium name="DOE Joint Genome Institute"/>
            <person name="Koch R.A."/>
            <person name="Yoon G."/>
            <person name="Arayal U."/>
            <person name="Lail K."/>
            <person name="Amirebrahimi M."/>
            <person name="Labutti K."/>
            <person name="Lipzen A."/>
            <person name="Riley R."/>
            <person name="Barry K."/>
            <person name="Henrissat B."/>
            <person name="Grigoriev I.V."/>
            <person name="Herr J.R."/>
            <person name="Aime M.C."/>
        </authorList>
    </citation>
    <scope>NUCLEOTIDE SEQUENCE</scope>
    <source>
        <strain evidence="1">MCA 3950</strain>
    </source>
</reference>
<dbReference type="EMBL" id="MU250547">
    <property type="protein sequence ID" value="KAG7442983.1"/>
    <property type="molecule type" value="Genomic_DNA"/>
</dbReference>
<dbReference type="GeneID" id="66101711"/>
<gene>
    <name evidence="1" type="ORF">BT62DRAFT_1078720</name>
</gene>
<protein>
    <submittedName>
        <fullName evidence="1">Uncharacterized protein</fullName>
    </submittedName>
</protein>
<name>A0A9P8AP56_9AGAR</name>
<evidence type="ECO:0000313" key="1">
    <source>
        <dbReference type="EMBL" id="KAG7442983.1"/>
    </source>
</evidence>
<comment type="caution">
    <text evidence="1">The sequence shown here is derived from an EMBL/GenBank/DDBJ whole genome shotgun (WGS) entry which is preliminary data.</text>
</comment>
<dbReference type="OrthoDB" id="2835381at2759"/>
<dbReference type="Proteomes" id="UP000812287">
    <property type="component" value="Unassembled WGS sequence"/>
</dbReference>
<dbReference type="AlphaFoldDB" id="A0A9P8AP56"/>